<protein>
    <recommendedName>
        <fullName evidence="1">Sulfatase-modifying factor enzyme-like domain-containing protein</fullName>
    </recommendedName>
</protein>
<accession>A0A0C2CNZ2</accession>
<dbReference type="InterPro" id="IPR042095">
    <property type="entry name" value="SUMF_sf"/>
</dbReference>
<dbReference type="EMBL" id="JMCC02000113">
    <property type="protein sequence ID" value="KIG12951.1"/>
    <property type="molecule type" value="Genomic_DNA"/>
</dbReference>
<dbReference type="SUPFAM" id="SSF56436">
    <property type="entry name" value="C-type lectin-like"/>
    <property type="match status" value="1"/>
</dbReference>
<proteinExistence type="predicted"/>
<dbReference type="Proteomes" id="UP000031599">
    <property type="component" value="Unassembled WGS sequence"/>
</dbReference>
<gene>
    <name evidence="2" type="ORF">DB30_00907</name>
</gene>
<dbReference type="GO" id="GO:0120147">
    <property type="term" value="F:formylglycine-generating oxidase activity"/>
    <property type="evidence" value="ECO:0007669"/>
    <property type="project" value="TreeGrafter"/>
</dbReference>
<dbReference type="PANTHER" id="PTHR23150">
    <property type="entry name" value="SULFATASE MODIFYING FACTOR 1, 2"/>
    <property type="match status" value="1"/>
</dbReference>
<dbReference type="Gene3D" id="3.90.1580.10">
    <property type="entry name" value="paralog of FGE (formylglycine-generating enzyme)"/>
    <property type="match status" value="1"/>
</dbReference>
<dbReference type="AlphaFoldDB" id="A0A0C2CNZ2"/>
<evidence type="ECO:0000313" key="2">
    <source>
        <dbReference type="EMBL" id="KIG12951.1"/>
    </source>
</evidence>
<evidence type="ECO:0000313" key="3">
    <source>
        <dbReference type="Proteomes" id="UP000031599"/>
    </source>
</evidence>
<reference evidence="2 3" key="1">
    <citation type="submission" date="2014-12" db="EMBL/GenBank/DDBJ databases">
        <title>Genome assembly of Enhygromyxa salina DSM 15201.</title>
        <authorList>
            <person name="Sharma G."/>
            <person name="Subramanian S."/>
        </authorList>
    </citation>
    <scope>NUCLEOTIDE SEQUENCE [LARGE SCALE GENOMIC DNA]</scope>
    <source>
        <strain evidence="2 3">DSM 15201</strain>
    </source>
</reference>
<feature type="domain" description="Sulfatase-modifying factor enzyme-like" evidence="1">
    <location>
        <begin position="27"/>
        <end position="192"/>
    </location>
</feature>
<dbReference type="InterPro" id="IPR051043">
    <property type="entry name" value="Sulfatase_Mod_Factor_Kinase"/>
</dbReference>
<evidence type="ECO:0000259" key="1">
    <source>
        <dbReference type="Pfam" id="PF03781"/>
    </source>
</evidence>
<organism evidence="2 3">
    <name type="scientific">Enhygromyxa salina</name>
    <dbReference type="NCBI Taxonomy" id="215803"/>
    <lineage>
        <taxon>Bacteria</taxon>
        <taxon>Pseudomonadati</taxon>
        <taxon>Myxococcota</taxon>
        <taxon>Polyangia</taxon>
        <taxon>Nannocystales</taxon>
        <taxon>Nannocystaceae</taxon>
        <taxon>Enhygromyxa</taxon>
    </lineage>
</organism>
<dbReference type="Pfam" id="PF03781">
    <property type="entry name" value="FGE-sulfatase"/>
    <property type="match status" value="1"/>
</dbReference>
<comment type="caution">
    <text evidence="2">The sequence shown here is derived from an EMBL/GenBank/DDBJ whole genome shotgun (WGS) entry which is preliminary data.</text>
</comment>
<dbReference type="PANTHER" id="PTHR23150:SF19">
    <property type="entry name" value="FORMYLGLYCINE-GENERATING ENZYME"/>
    <property type="match status" value="1"/>
</dbReference>
<name>A0A0C2CNZ2_9BACT</name>
<dbReference type="InterPro" id="IPR016187">
    <property type="entry name" value="CTDL_fold"/>
</dbReference>
<dbReference type="InterPro" id="IPR005532">
    <property type="entry name" value="SUMF_dom"/>
</dbReference>
<sequence>MAVEFAPDYLPTLLGEACAWKNDFTPDEWPVDPPANLPVVGVDWCDAMAYCAWSGKHLCGEIGGAPASLGDVQNPANNEWYRACSNSGVSVYPYGQLYVGDSCNTMDADFGQRTPVGSIASCEGGYAGLFDMSGNVWEWTNACDNDPMVPVDQQECRRRGGSYFSAGATTRCGIDSVRPRNQRNSSVGFRCCN</sequence>